<dbReference type="InterPro" id="IPR036322">
    <property type="entry name" value="WD40_repeat_dom_sf"/>
</dbReference>
<comment type="subcellular location">
    <subcellularLocation>
        <location evidence="2">Cytoplasm</location>
        <location evidence="2">Cytosol</location>
    </subcellularLocation>
    <subcellularLocation>
        <location evidence="1">Peroxisome matrix</location>
    </subcellularLocation>
</comment>
<evidence type="ECO:0000256" key="3">
    <source>
        <dbReference type="ARBA" id="ARBA00022448"/>
    </source>
</evidence>
<evidence type="ECO:0000256" key="11">
    <source>
        <dbReference type="PROSITE-ProRule" id="PRU00221"/>
    </source>
</evidence>
<dbReference type="EMBL" id="MK266107">
    <property type="protein sequence ID" value="AZL94467.1"/>
    <property type="molecule type" value="mRNA"/>
</dbReference>
<dbReference type="AlphaFoldDB" id="A0A3Q8UBT1"/>
<dbReference type="PRINTS" id="PR00320">
    <property type="entry name" value="GPROTEINBRPT"/>
</dbReference>
<keyword evidence="3" id="KW-0813">Transport</keyword>
<feature type="repeat" description="WD" evidence="11">
    <location>
        <begin position="288"/>
        <end position="330"/>
    </location>
</feature>
<dbReference type="EMBL" id="MK265961">
    <property type="protein sequence ID" value="AZL94466.1"/>
    <property type="molecule type" value="mRNA"/>
</dbReference>
<evidence type="ECO:0000313" key="13">
    <source>
        <dbReference type="EMBL" id="AZL94467.1"/>
    </source>
</evidence>
<dbReference type="InterPro" id="IPR019775">
    <property type="entry name" value="WD40_repeat_CS"/>
</dbReference>
<sequence length="387" mass="44268">MLQKKLSKCCQSCKFSPFDTNLIAVGTSKNFGFTGPGELVILHYDSNTFFNRSLISNNNYSQSFIKEIKSFFINDTILDCAWSEKEDSIIIGAIGNGTIPIYKLENYTENISSTPNIQYPIHILQGHKQEISTVDWNIYQKNLVLSASWDMSLKIWDMEQLKCITTLENAHNGPIYAAAFSPLHPNIISSVGLDWKLNISDARVIKPRSSFNKETQFSRSNVTETFNNKIQINSQISCTAHEQKVLCLDWNKYNPFIICTGAADGSIKLWDLRKLKQTNERGQPILSIQAHKLAVSKTKFNPFSECIISSCSYDMTIKIWKITNLSDIIELTSQDLNSSKLQYFINNFHIHHTEFILGLDWNLFEKDLICSASWDKTICLWKTMNEH</sequence>
<dbReference type="InterPro" id="IPR001680">
    <property type="entry name" value="WD40_rpt"/>
</dbReference>
<evidence type="ECO:0000256" key="10">
    <source>
        <dbReference type="ARBA" id="ARBA00032565"/>
    </source>
</evidence>
<dbReference type="InterPro" id="IPR044536">
    <property type="entry name" value="PEX7"/>
</dbReference>
<keyword evidence="8" id="KW-0576">Peroxisome</keyword>
<evidence type="ECO:0000256" key="6">
    <source>
        <dbReference type="ARBA" id="ARBA00022737"/>
    </source>
</evidence>
<dbReference type="PROSITE" id="PS00678">
    <property type="entry name" value="WD_REPEATS_1"/>
    <property type="match status" value="2"/>
</dbReference>
<evidence type="ECO:0000256" key="1">
    <source>
        <dbReference type="ARBA" id="ARBA00004253"/>
    </source>
</evidence>
<feature type="repeat" description="WD" evidence="11">
    <location>
        <begin position="124"/>
        <end position="166"/>
    </location>
</feature>
<evidence type="ECO:0000256" key="7">
    <source>
        <dbReference type="ARBA" id="ARBA00022927"/>
    </source>
</evidence>
<dbReference type="PANTHER" id="PTHR46027:SF1">
    <property type="entry name" value="PEROXISOMAL TARGETING SIGNAL 2 RECEPTOR"/>
    <property type="match status" value="1"/>
</dbReference>
<feature type="repeat" description="WD" evidence="11">
    <location>
        <begin position="238"/>
        <end position="280"/>
    </location>
</feature>
<dbReference type="PROSITE" id="PS50082">
    <property type="entry name" value="WD_REPEATS_2"/>
    <property type="match status" value="3"/>
</dbReference>
<protein>
    <recommendedName>
        <fullName evidence="10">Peroxin-7</fullName>
    </recommendedName>
</protein>
<organism evidence="13">
    <name type="scientific">Nephromyces sp. MMRI</name>
    <dbReference type="NCBI Taxonomy" id="2496275"/>
    <lineage>
        <taxon>Eukaryota</taxon>
        <taxon>Sar</taxon>
        <taxon>Alveolata</taxon>
        <taxon>Apicomplexa</taxon>
        <taxon>Aconoidasida</taxon>
        <taxon>Nephromycida</taxon>
        <taxon>Nephromyces</taxon>
    </lineage>
</organism>
<proteinExistence type="evidence at transcript level"/>
<evidence type="ECO:0000313" key="12">
    <source>
        <dbReference type="EMBL" id="AZL94466.1"/>
    </source>
</evidence>
<evidence type="ECO:0000256" key="2">
    <source>
        <dbReference type="ARBA" id="ARBA00004514"/>
    </source>
</evidence>
<dbReference type="InterPro" id="IPR020472">
    <property type="entry name" value="WD40_PAC1"/>
</dbReference>
<keyword evidence="6" id="KW-0677">Repeat</keyword>
<evidence type="ECO:0000256" key="5">
    <source>
        <dbReference type="ARBA" id="ARBA00022574"/>
    </source>
</evidence>
<dbReference type="Pfam" id="PF00400">
    <property type="entry name" value="WD40"/>
    <property type="match status" value="5"/>
</dbReference>
<keyword evidence="4" id="KW-0963">Cytoplasm</keyword>
<dbReference type="Gene3D" id="2.130.10.10">
    <property type="entry name" value="YVTN repeat-like/Quinoprotein amine dehydrogenase"/>
    <property type="match status" value="1"/>
</dbReference>
<evidence type="ECO:0000256" key="4">
    <source>
        <dbReference type="ARBA" id="ARBA00022490"/>
    </source>
</evidence>
<dbReference type="PANTHER" id="PTHR46027">
    <property type="entry name" value="PEROXISOMAL TARGETING SIGNAL 2 RECEPTOR"/>
    <property type="match status" value="1"/>
</dbReference>
<evidence type="ECO:0000256" key="9">
    <source>
        <dbReference type="ARBA" id="ARBA00024017"/>
    </source>
</evidence>
<dbReference type="GO" id="GO:0005829">
    <property type="term" value="C:cytosol"/>
    <property type="evidence" value="ECO:0007669"/>
    <property type="project" value="UniProtKB-SubCell"/>
</dbReference>
<name>A0A3Q8UBT1_9APIC</name>
<evidence type="ECO:0000256" key="8">
    <source>
        <dbReference type="ARBA" id="ARBA00023140"/>
    </source>
</evidence>
<reference evidence="13" key="1">
    <citation type="journal article" date="2018" name="Genome Biol. Evol.">
        <title>Nephromyces encodes a urate metabolism pathway and predicted peroxisomes, demonstrating these are not ancient losses of apicomplexans.</title>
        <authorList>
            <person name="Paight C."/>
            <person name="Slamovits C.H."/>
            <person name="Saffo M.B."/>
            <person name="Lane C.E."/>
        </authorList>
    </citation>
    <scope>NUCLEOTIDE SEQUENCE</scope>
    <source>
        <strain evidence="12">Neph192</strain>
        <strain evidence="13">Neph338</strain>
    </source>
</reference>
<dbReference type="SMART" id="SM00320">
    <property type="entry name" value="WD40"/>
    <property type="match status" value="6"/>
</dbReference>
<dbReference type="GO" id="GO:0005053">
    <property type="term" value="F:peroxisome matrix targeting signal-2 binding"/>
    <property type="evidence" value="ECO:0007669"/>
    <property type="project" value="InterPro"/>
</dbReference>
<dbReference type="InterPro" id="IPR015943">
    <property type="entry name" value="WD40/YVTN_repeat-like_dom_sf"/>
</dbReference>
<comment type="similarity">
    <text evidence="9">Belongs to the WD repeat peroxin-7 family.</text>
</comment>
<keyword evidence="5 11" id="KW-0853">WD repeat</keyword>
<dbReference type="PROSITE" id="PS50294">
    <property type="entry name" value="WD_REPEATS_REGION"/>
    <property type="match status" value="2"/>
</dbReference>
<keyword evidence="7" id="KW-0653">Protein transport</keyword>
<dbReference type="GO" id="GO:0016558">
    <property type="term" value="P:protein import into peroxisome matrix"/>
    <property type="evidence" value="ECO:0007669"/>
    <property type="project" value="InterPro"/>
</dbReference>
<dbReference type="GO" id="GO:0005782">
    <property type="term" value="C:peroxisomal matrix"/>
    <property type="evidence" value="ECO:0007669"/>
    <property type="project" value="UniProtKB-SubCell"/>
</dbReference>
<dbReference type="SUPFAM" id="SSF50978">
    <property type="entry name" value="WD40 repeat-like"/>
    <property type="match status" value="1"/>
</dbReference>
<accession>A0A3Q8UBT1</accession>